<feature type="compositionally biased region" description="Polar residues" evidence="1">
    <location>
        <begin position="245"/>
        <end position="254"/>
    </location>
</feature>
<sequence>MSGPPPRHPGRTTTPLAQRTQSQNNTLAIRIVPYTPPRLDSDSRAPSQASSHAHAQGNYDDRRKGGVAGEGSRQPSWRGEGNEGYASRPGSALSSTSGSSVSLARAKGGGVSGSKLAASHGSPSSALGPGGPTAPALRSPSEVSTNITSVNAQSPHDAGPGASPTSTSGGSFTSASAPTPRPLSRRANLVAVHADKTFSLVPLRSTSRSDVSSSLRSPPLSQSSRTSSSQDRPSIDAWSDDRPSSAFTGASTSILDHGISDTHACPPSPGPSSSSTHLAEDPIASSPWNYRMVGGLRKVPKTPDLKQKKALYSAAPAAAETPLAPLPEDTASYGDEEETPLRTLAPKASFASATSTTPSISTTSETTNYKVYGPDSSLLQRSNESLALPTSSPSNWEVLGQSSPAVPLSSSPPATSYGNENYVLHGDPSPSSSLATVSRKPRPTYSQESLRVPPLRPNKKKSYERIGYYKQRSRENLRARAGSLQSLKSISSVISSQDPAQVLLAGPILINFGATPSWAPRGGDSGSSSQRLHNPWSTGSATQSAIAQRAPVPMLQEHPHQWSSQLSTVMSESEGESEFLSRSVSAQSTAGNNGHRRRSSAGWGSSMHSRQLQSISSSLAAQLEEAASGSDSVDKPQPTYSRAGPSQLRMVRDQDEHGDGLADLQHHPSRTGLSAFFSSSNSSSRGLHSSGSSRANSLNSASIPAWAKVYYGSGERRFLGAPSFMTLSENGESRPGSSANRSTDSPSADHFPLNIYSPRRRAREVRPQPGERPFSDSADVEITQAPPLGHDYGAFRSLRRKTSSIWSPHLRQDRRASRYSIWDPPSVSWSADTGILGKRNAQVVLFIVGFMFPLAWMIAGMLPLPPHPKFDMVERGDSDQPDFRFPARVIDKTRYDSARWWRNLNRAMSIVGLLIIGAIVALVVVGFQQGWVVRT</sequence>
<feature type="compositionally biased region" description="Polar residues" evidence="1">
    <location>
        <begin position="580"/>
        <end position="592"/>
    </location>
</feature>
<feature type="region of interest" description="Disordered" evidence="1">
    <location>
        <begin position="1"/>
        <end position="291"/>
    </location>
</feature>
<evidence type="ECO:0000313" key="3">
    <source>
        <dbReference type="EMBL" id="KAK0646046.1"/>
    </source>
</evidence>
<proteinExistence type="predicted"/>
<keyword evidence="4" id="KW-1185">Reference proteome</keyword>
<accession>A0AA39Y6R6</accession>
<feature type="transmembrane region" description="Helical" evidence="2">
    <location>
        <begin position="907"/>
        <end position="927"/>
    </location>
</feature>
<reference evidence="3" key="1">
    <citation type="submission" date="2023-06" db="EMBL/GenBank/DDBJ databases">
        <title>Genome-scale phylogeny and comparative genomics of the fungal order Sordariales.</title>
        <authorList>
            <consortium name="Lawrence Berkeley National Laboratory"/>
            <person name="Hensen N."/>
            <person name="Bonometti L."/>
            <person name="Westerberg I."/>
            <person name="Brannstrom I.O."/>
            <person name="Guillou S."/>
            <person name="Cros-Aarteil S."/>
            <person name="Calhoun S."/>
            <person name="Haridas S."/>
            <person name="Kuo A."/>
            <person name="Mondo S."/>
            <person name="Pangilinan J."/>
            <person name="Riley R."/>
            <person name="Labutti K."/>
            <person name="Andreopoulos B."/>
            <person name="Lipzen A."/>
            <person name="Chen C."/>
            <person name="Yanf M."/>
            <person name="Daum C."/>
            <person name="Ng V."/>
            <person name="Clum A."/>
            <person name="Steindorff A."/>
            <person name="Ohm R."/>
            <person name="Martin F."/>
            <person name="Silar P."/>
            <person name="Natvig D."/>
            <person name="Lalanne C."/>
            <person name="Gautier V."/>
            <person name="Ament-Velasquez S.L."/>
            <person name="Kruys A."/>
            <person name="Hutchinson M.I."/>
            <person name="Powell A.J."/>
            <person name="Barry K."/>
            <person name="Miller A.N."/>
            <person name="Grigoriev I.V."/>
            <person name="Debuchy R."/>
            <person name="Gladieux P."/>
            <person name="Thoren M.H."/>
            <person name="Johannesson H."/>
        </authorList>
    </citation>
    <scope>NUCLEOTIDE SEQUENCE</scope>
    <source>
        <strain evidence="3">SMH2532-1</strain>
    </source>
</reference>
<feature type="region of interest" description="Disordered" evidence="1">
    <location>
        <begin position="520"/>
        <end position="698"/>
    </location>
</feature>
<keyword evidence="2" id="KW-0812">Transmembrane</keyword>
<evidence type="ECO:0000256" key="2">
    <source>
        <dbReference type="SAM" id="Phobius"/>
    </source>
</evidence>
<name>A0AA39Y6R6_9PEZI</name>
<protein>
    <recommendedName>
        <fullName evidence="5">Serine-rich protein</fullName>
    </recommendedName>
</protein>
<feature type="region of interest" description="Disordered" evidence="1">
    <location>
        <begin position="313"/>
        <end position="469"/>
    </location>
</feature>
<dbReference type="EMBL" id="JAULSV010000004">
    <property type="protein sequence ID" value="KAK0646046.1"/>
    <property type="molecule type" value="Genomic_DNA"/>
</dbReference>
<feature type="compositionally biased region" description="Low complexity" evidence="1">
    <location>
        <begin position="605"/>
        <end position="630"/>
    </location>
</feature>
<dbReference type="Proteomes" id="UP001174936">
    <property type="component" value="Unassembled WGS sequence"/>
</dbReference>
<feature type="compositionally biased region" description="Low complexity" evidence="1">
    <location>
        <begin position="402"/>
        <end position="416"/>
    </location>
</feature>
<dbReference type="AlphaFoldDB" id="A0AA39Y6R6"/>
<feature type="compositionally biased region" description="Low complexity" evidence="1">
    <location>
        <begin position="158"/>
        <end position="178"/>
    </location>
</feature>
<feature type="compositionally biased region" description="Basic and acidic residues" evidence="1">
    <location>
        <begin position="650"/>
        <end position="666"/>
    </location>
</feature>
<keyword evidence="2" id="KW-1133">Transmembrane helix</keyword>
<feature type="compositionally biased region" description="Low complexity" evidence="1">
    <location>
        <begin position="116"/>
        <end position="137"/>
    </location>
</feature>
<feature type="compositionally biased region" description="Low complexity" evidence="1">
    <location>
        <begin position="673"/>
        <end position="698"/>
    </location>
</feature>
<evidence type="ECO:0000256" key="1">
    <source>
        <dbReference type="SAM" id="MobiDB-lite"/>
    </source>
</evidence>
<evidence type="ECO:0008006" key="5">
    <source>
        <dbReference type="Google" id="ProtNLM"/>
    </source>
</evidence>
<feature type="compositionally biased region" description="Low complexity" evidence="1">
    <location>
        <begin position="348"/>
        <end position="367"/>
    </location>
</feature>
<feature type="transmembrane region" description="Helical" evidence="2">
    <location>
        <begin position="843"/>
        <end position="862"/>
    </location>
</feature>
<feature type="compositionally biased region" description="Polar residues" evidence="1">
    <location>
        <begin position="16"/>
        <end position="27"/>
    </location>
</feature>
<gene>
    <name evidence="3" type="ORF">B0T16DRAFT_329636</name>
</gene>
<evidence type="ECO:0000313" key="4">
    <source>
        <dbReference type="Proteomes" id="UP001174936"/>
    </source>
</evidence>
<feature type="compositionally biased region" description="Polar residues" evidence="1">
    <location>
        <begin position="729"/>
        <end position="746"/>
    </location>
</feature>
<feature type="compositionally biased region" description="Low complexity" evidence="1">
    <location>
        <begin position="314"/>
        <end position="328"/>
    </location>
</feature>
<keyword evidence="2" id="KW-0472">Membrane</keyword>
<feature type="compositionally biased region" description="Polar residues" evidence="1">
    <location>
        <begin position="526"/>
        <end position="546"/>
    </location>
</feature>
<feature type="compositionally biased region" description="Polar residues" evidence="1">
    <location>
        <begin position="377"/>
        <end position="395"/>
    </location>
</feature>
<comment type="caution">
    <text evidence="3">The sequence shown here is derived from an EMBL/GenBank/DDBJ whole genome shotgun (WGS) entry which is preliminary data.</text>
</comment>
<feature type="compositionally biased region" description="Polar residues" evidence="1">
    <location>
        <begin position="141"/>
        <end position="154"/>
    </location>
</feature>
<organism evidence="3 4">
    <name type="scientific">Cercophora newfieldiana</name>
    <dbReference type="NCBI Taxonomy" id="92897"/>
    <lineage>
        <taxon>Eukaryota</taxon>
        <taxon>Fungi</taxon>
        <taxon>Dikarya</taxon>
        <taxon>Ascomycota</taxon>
        <taxon>Pezizomycotina</taxon>
        <taxon>Sordariomycetes</taxon>
        <taxon>Sordariomycetidae</taxon>
        <taxon>Sordariales</taxon>
        <taxon>Lasiosphaeriaceae</taxon>
        <taxon>Cercophora</taxon>
    </lineage>
</organism>
<feature type="compositionally biased region" description="Polar residues" evidence="1">
    <location>
        <begin position="561"/>
        <end position="571"/>
    </location>
</feature>
<feature type="compositionally biased region" description="Low complexity" evidence="1">
    <location>
        <begin position="202"/>
        <end position="232"/>
    </location>
</feature>
<feature type="compositionally biased region" description="Low complexity" evidence="1">
    <location>
        <begin position="86"/>
        <end position="106"/>
    </location>
</feature>
<feature type="region of interest" description="Disordered" evidence="1">
    <location>
        <begin position="729"/>
        <end position="788"/>
    </location>
</feature>
<feature type="compositionally biased region" description="Low complexity" evidence="1">
    <location>
        <begin position="47"/>
        <end position="56"/>
    </location>
</feature>